<dbReference type="Pfam" id="PF22267">
    <property type="entry name" value="MlrA_C"/>
    <property type="match status" value="1"/>
</dbReference>
<dbReference type="PATRIC" id="fig|1656095.3.peg.760"/>
<comment type="caution">
    <text evidence="2">The sequence shown here is derived from an EMBL/GenBank/DDBJ whole genome shotgun (WGS) entry which is preliminary data.</text>
</comment>
<dbReference type="EMBL" id="LFEJ01000018">
    <property type="protein sequence ID" value="KMV33880.1"/>
    <property type="molecule type" value="Genomic_DNA"/>
</dbReference>
<dbReference type="InterPro" id="IPR053987">
    <property type="entry name" value="MlrA-like_C"/>
</dbReference>
<reference evidence="2 3" key="1">
    <citation type="submission" date="2015-06" db="EMBL/GenBank/DDBJ databases">
        <title>Genome sequencing of Cronobacter sp. strain DJ34 isolated from petroleum contaminated sludge of Duliajan Oil Fields, Assam, India.</title>
        <authorList>
            <person name="Pal S."/>
            <person name="Banerjee T.D."/>
            <person name="Roy A."/>
            <person name="Sar P."/>
            <person name="Kazy S.K."/>
        </authorList>
    </citation>
    <scope>NUCLEOTIDE SEQUENCE [LARGE SCALE GENOMIC DNA]</scope>
    <source>
        <strain evidence="2 3">DJ34</strain>
    </source>
</reference>
<dbReference type="AlphaFoldDB" id="A0A0J8VMY5"/>
<protein>
    <recommendedName>
        <fullName evidence="1">Transcriptional regulator MlrA-like C-terminal domain-containing protein</fullName>
    </recommendedName>
</protein>
<dbReference type="Gene3D" id="1.10.1660.10">
    <property type="match status" value="1"/>
</dbReference>
<organism evidence="2 3">
    <name type="scientific">Franconibacter pulveris</name>
    <dbReference type="NCBI Taxonomy" id="435910"/>
    <lineage>
        <taxon>Bacteria</taxon>
        <taxon>Pseudomonadati</taxon>
        <taxon>Pseudomonadota</taxon>
        <taxon>Gammaproteobacteria</taxon>
        <taxon>Enterobacterales</taxon>
        <taxon>Enterobacteriaceae</taxon>
        <taxon>Franconibacter</taxon>
    </lineage>
</organism>
<evidence type="ECO:0000259" key="1">
    <source>
        <dbReference type="Pfam" id="PF22267"/>
    </source>
</evidence>
<keyword evidence="3" id="KW-1185">Reference proteome</keyword>
<dbReference type="InterPro" id="IPR009061">
    <property type="entry name" value="DNA-bd_dom_put_sf"/>
</dbReference>
<feature type="domain" description="Transcriptional regulator MlrA-like C-terminal" evidence="1">
    <location>
        <begin position="168"/>
        <end position="233"/>
    </location>
</feature>
<evidence type="ECO:0000313" key="3">
    <source>
        <dbReference type="Proteomes" id="UP000037315"/>
    </source>
</evidence>
<evidence type="ECO:0000313" key="2">
    <source>
        <dbReference type="EMBL" id="KMV33880.1"/>
    </source>
</evidence>
<gene>
    <name evidence="2" type="ORF">ACH50_14305</name>
</gene>
<name>A0A0J8VMY5_9ENTR</name>
<proteinExistence type="predicted"/>
<dbReference type="STRING" id="1121863.GCA_000621185_02998"/>
<dbReference type="Proteomes" id="UP000037315">
    <property type="component" value="Unassembled WGS sequence"/>
</dbReference>
<sequence length="247" mass="28532">MKYLNTETVCAMTGVLPTTLKNWKRAGLITRAEDLKRGYSWSQYIRINHILVLTSRGDTLREIYNLIYAPRRYHHSGWSYRQEELLMLLSFADDVALDKYLRRMMRDYSSEDCVNYLLKPLNVLLHEEHSPGSALRKASFHRAVMQQALRDIQAIGRQKAAPLFLEAVSVNDETEIWLEAIRLTGLGFRVEISPQPAAMPAVATRRYEHHFMWCGAGISKTMKRYFQQRLAEGEPIMLCGPDKSEHA</sequence>
<dbReference type="SUPFAM" id="SSF46955">
    <property type="entry name" value="Putative DNA-binding domain"/>
    <property type="match status" value="1"/>
</dbReference>
<accession>A0A0J8VMY5</accession>